<accession>A0A377PIZ5</accession>
<protein>
    <submittedName>
        <fullName evidence="3">Cystathionine beta-lyase PatB</fullName>
        <ecNumber evidence="3">4.4.1.8</ecNumber>
    </submittedName>
</protein>
<evidence type="ECO:0000313" key="3">
    <source>
        <dbReference type="EMBL" id="STQ80092.1"/>
    </source>
</evidence>
<evidence type="ECO:0000313" key="4">
    <source>
        <dbReference type="Proteomes" id="UP000254821"/>
    </source>
</evidence>
<sequence length="59" mass="6981">MTFNFDEWVDRSHSDSQKWNKYANKDIIPMWVADTDFRSPPAVIDALQKRVAGGRIWLR</sequence>
<dbReference type="EC" id="4.4.1.8" evidence="3"/>
<dbReference type="Gene3D" id="3.90.1150.10">
    <property type="entry name" value="Aspartate Aminotransferase, domain 1"/>
    <property type="match status" value="1"/>
</dbReference>
<organism evidence="3 4">
    <name type="scientific">Hafnia alvei</name>
    <dbReference type="NCBI Taxonomy" id="569"/>
    <lineage>
        <taxon>Bacteria</taxon>
        <taxon>Pseudomonadati</taxon>
        <taxon>Pseudomonadota</taxon>
        <taxon>Gammaproteobacteria</taxon>
        <taxon>Enterobacterales</taxon>
        <taxon>Hafniaceae</taxon>
        <taxon>Hafnia</taxon>
    </lineage>
</organism>
<dbReference type="Proteomes" id="UP000254821">
    <property type="component" value="Unassembled WGS sequence"/>
</dbReference>
<reference evidence="3 4" key="1">
    <citation type="submission" date="2018-06" db="EMBL/GenBank/DDBJ databases">
        <authorList>
            <consortium name="Pathogen Informatics"/>
            <person name="Doyle S."/>
        </authorList>
    </citation>
    <scope>NUCLEOTIDE SEQUENCE [LARGE SCALE GENOMIC DNA]</scope>
    <source>
        <strain evidence="3 4">NCTC8105</strain>
    </source>
</reference>
<dbReference type="InterPro" id="IPR015422">
    <property type="entry name" value="PyrdxlP-dep_Trfase_small"/>
</dbReference>
<dbReference type="GO" id="GO:0016829">
    <property type="term" value="F:lyase activity"/>
    <property type="evidence" value="ECO:0007669"/>
    <property type="project" value="UniProtKB-KW"/>
</dbReference>
<dbReference type="InterPro" id="IPR015424">
    <property type="entry name" value="PyrdxlP-dep_Trfase"/>
</dbReference>
<gene>
    <name evidence="3" type="primary">patB_3</name>
    <name evidence="3" type="ORF">NCTC8105_02199</name>
</gene>
<dbReference type="AlphaFoldDB" id="A0A377PIZ5"/>
<dbReference type="PANTHER" id="PTHR43525">
    <property type="entry name" value="PROTEIN MALY"/>
    <property type="match status" value="1"/>
</dbReference>
<dbReference type="EMBL" id="UGHP01000001">
    <property type="protein sequence ID" value="STQ80092.1"/>
    <property type="molecule type" value="Genomic_DNA"/>
</dbReference>
<evidence type="ECO:0000256" key="1">
    <source>
        <dbReference type="ARBA" id="ARBA00001933"/>
    </source>
</evidence>
<dbReference type="InterPro" id="IPR051798">
    <property type="entry name" value="Class-II_PLP-Dep_Aminotrans"/>
</dbReference>
<comment type="cofactor">
    <cofactor evidence="1">
        <name>pyridoxal 5'-phosphate</name>
        <dbReference type="ChEBI" id="CHEBI:597326"/>
    </cofactor>
</comment>
<evidence type="ECO:0000256" key="2">
    <source>
        <dbReference type="ARBA" id="ARBA00022898"/>
    </source>
</evidence>
<keyword evidence="3" id="KW-0456">Lyase</keyword>
<dbReference type="SUPFAM" id="SSF53383">
    <property type="entry name" value="PLP-dependent transferases"/>
    <property type="match status" value="1"/>
</dbReference>
<keyword evidence="2" id="KW-0663">Pyridoxal phosphate</keyword>
<dbReference type="PANTHER" id="PTHR43525:SF1">
    <property type="entry name" value="PROTEIN MALY"/>
    <property type="match status" value="1"/>
</dbReference>
<name>A0A377PIZ5_HAFAL</name>
<proteinExistence type="predicted"/>